<dbReference type="AlphaFoldDB" id="A3ZV65"/>
<organism evidence="1 2">
    <name type="scientific">Blastopirellula marina DSM 3645</name>
    <dbReference type="NCBI Taxonomy" id="314230"/>
    <lineage>
        <taxon>Bacteria</taxon>
        <taxon>Pseudomonadati</taxon>
        <taxon>Planctomycetota</taxon>
        <taxon>Planctomycetia</taxon>
        <taxon>Pirellulales</taxon>
        <taxon>Pirellulaceae</taxon>
        <taxon>Blastopirellula</taxon>
    </lineage>
</organism>
<protein>
    <submittedName>
        <fullName evidence="1">Uncharacterized protein</fullName>
    </submittedName>
</protein>
<dbReference type="Proteomes" id="UP000004358">
    <property type="component" value="Unassembled WGS sequence"/>
</dbReference>
<dbReference type="HOGENOM" id="CLU_2614957_0_0_0"/>
<name>A3ZV65_9BACT</name>
<sequence>MGYANDPSFMFKRSINRLLQPFIADRIHGHARPWPCHPSSLHQSRDFSTRDHCFKLLHLDLAADDHRRALVDAGWFDF</sequence>
<reference evidence="1 2" key="1">
    <citation type="submission" date="2006-02" db="EMBL/GenBank/DDBJ databases">
        <authorList>
            <person name="Amann R."/>
            <person name="Ferriera S."/>
            <person name="Johnson J."/>
            <person name="Kravitz S."/>
            <person name="Halpern A."/>
            <person name="Remington K."/>
            <person name="Beeson K."/>
            <person name="Tran B."/>
            <person name="Rogers Y.-H."/>
            <person name="Friedman R."/>
            <person name="Venter J.C."/>
        </authorList>
    </citation>
    <scope>NUCLEOTIDE SEQUENCE [LARGE SCALE GENOMIC DNA]</scope>
    <source>
        <strain evidence="1 2">DSM 3645</strain>
    </source>
</reference>
<gene>
    <name evidence="1" type="ORF">DSM3645_03968</name>
</gene>
<evidence type="ECO:0000313" key="1">
    <source>
        <dbReference type="EMBL" id="EAQ79603.1"/>
    </source>
</evidence>
<proteinExistence type="predicted"/>
<evidence type="ECO:0000313" key="2">
    <source>
        <dbReference type="Proteomes" id="UP000004358"/>
    </source>
</evidence>
<dbReference type="EMBL" id="AANZ01000014">
    <property type="protein sequence ID" value="EAQ79603.1"/>
    <property type="molecule type" value="Genomic_DNA"/>
</dbReference>
<comment type="caution">
    <text evidence="1">The sequence shown here is derived from an EMBL/GenBank/DDBJ whole genome shotgun (WGS) entry which is preliminary data.</text>
</comment>
<accession>A3ZV65</accession>